<feature type="compositionally biased region" description="Basic residues" evidence="1">
    <location>
        <begin position="21"/>
        <end position="37"/>
    </location>
</feature>
<evidence type="ECO:0000313" key="2">
    <source>
        <dbReference type="EMBL" id="MPN21608.1"/>
    </source>
</evidence>
<name>A0A645G420_9ZZZZ</name>
<dbReference type="AlphaFoldDB" id="A0A645G420"/>
<comment type="caution">
    <text evidence="2">The sequence shown here is derived from an EMBL/GenBank/DDBJ whole genome shotgun (WGS) entry which is preliminary data.</text>
</comment>
<feature type="compositionally biased region" description="Polar residues" evidence="1">
    <location>
        <begin position="79"/>
        <end position="93"/>
    </location>
</feature>
<proteinExistence type="predicted"/>
<sequence>MDGRFCPKRCLPINWPQPQRQRAKPLAKMWKTSRRPRPPSQPWWVARVRRCRASSARPRTARRFRPGRPRMPTPICTAPRTQSPPAWWATSTAPKPGSTTRHTTSCSTSAPCPSLCLKASPSPSFRPARTPTASRTWRASIRWPALAMASGPAITTWRSP</sequence>
<feature type="compositionally biased region" description="Basic residues" evidence="1">
    <location>
        <begin position="59"/>
        <end position="68"/>
    </location>
</feature>
<feature type="compositionally biased region" description="Low complexity" evidence="1">
    <location>
        <begin position="98"/>
        <end position="111"/>
    </location>
</feature>
<feature type="region of interest" description="Disordered" evidence="1">
    <location>
        <begin position="54"/>
        <end position="111"/>
    </location>
</feature>
<accession>A0A645G420</accession>
<organism evidence="2">
    <name type="scientific">bioreactor metagenome</name>
    <dbReference type="NCBI Taxonomy" id="1076179"/>
    <lineage>
        <taxon>unclassified sequences</taxon>
        <taxon>metagenomes</taxon>
        <taxon>ecological metagenomes</taxon>
    </lineage>
</organism>
<evidence type="ECO:0000256" key="1">
    <source>
        <dbReference type="SAM" id="MobiDB-lite"/>
    </source>
</evidence>
<gene>
    <name evidence="2" type="ORF">SDC9_168988</name>
</gene>
<dbReference type="EMBL" id="VSSQ01069622">
    <property type="protein sequence ID" value="MPN21608.1"/>
    <property type="molecule type" value="Genomic_DNA"/>
</dbReference>
<reference evidence="2" key="1">
    <citation type="submission" date="2019-08" db="EMBL/GenBank/DDBJ databases">
        <authorList>
            <person name="Kucharzyk K."/>
            <person name="Murdoch R.W."/>
            <person name="Higgins S."/>
            <person name="Loffler F."/>
        </authorList>
    </citation>
    <scope>NUCLEOTIDE SEQUENCE</scope>
</reference>
<protein>
    <submittedName>
        <fullName evidence="2">Uncharacterized protein</fullName>
    </submittedName>
</protein>
<feature type="region of interest" description="Disordered" evidence="1">
    <location>
        <begin position="12"/>
        <end position="42"/>
    </location>
</feature>